<evidence type="ECO:0000256" key="1">
    <source>
        <dbReference type="SAM" id="Phobius"/>
    </source>
</evidence>
<feature type="transmembrane region" description="Helical" evidence="1">
    <location>
        <begin position="57"/>
        <end position="78"/>
    </location>
</feature>
<keyword evidence="1" id="KW-0812">Transmembrane</keyword>
<evidence type="ECO:0000313" key="4">
    <source>
        <dbReference type="Proteomes" id="UP000439914"/>
    </source>
</evidence>
<dbReference type="AlphaFoldDB" id="A0A6I4U9B5"/>
<keyword evidence="5" id="KW-1185">Reference proteome</keyword>
<evidence type="ECO:0000313" key="5">
    <source>
        <dbReference type="Proteomes" id="UP001238601"/>
    </source>
</evidence>
<dbReference type="RefSeq" id="WP_160766412.1">
    <property type="nucleotide sequence ID" value="NZ_JAUSWK010000002.1"/>
</dbReference>
<keyword evidence="1" id="KW-1133">Transmembrane helix</keyword>
<dbReference type="EMBL" id="WTYG01000001">
    <property type="protein sequence ID" value="MXP35208.1"/>
    <property type="molecule type" value="Genomic_DNA"/>
</dbReference>
<gene>
    <name evidence="3" type="ORF">GRI55_05415</name>
    <name evidence="2" type="ORF">QOZ97_002395</name>
</gene>
<feature type="transmembrane region" description="Helical" evidence="1">
    <location>
        <begin position="110"/>
        <end position="131"/>
    </location>
</feature>
<comment type="caution">
    <text evidence="3">The sequence shown here is derived from an EMBL/GenBank/DDBJ whole genome shotgun (WGS) entry which is preliminary data.</text>
</comment>
<protein>
    <submittedName>
        <fullName evidence="2">FtsH-binding integral membrane protein</fullName>
    </submittedName>
</protein>
<organism evidence="3 4">
    <name type="scientific">Qipengyuania citrea</name>
    <dbReference type="NCBI Taxonomy" id="225971"/>
    <lineage>
        <taxon>Bacteria</taxon>
        <taxon>Pseudomonadati</taxon>
        <taxon>Pseudomonadota</taxon>
        <taxon>Alphaproteobacteria</taxon>
        <taxon>Sphingomonadales</taxon>
        <taxon>Erythrobacteraceae</taxon>
        <taxon>Qipengyuania</taxon>
    </lineage>
</organism>
<proteinExistence type="predicted"/>
<reference evidence="3 4" key="1">
    <citation type="submission" date="2019-12" db="EMBL/GenBank/DDBJ databases">
        <title>Genomic-based taxomic classification of the family Erythrobacteraceae.</title>
        <authorList>
            <person name="Xu L."/>
        </authorList>
    </citation>
    <scope>NUCLEOTIDE SEQUENCE [LARGE SCALE GENOMIC DNA]</scope>
    <source>
        <strain evidence="3 4">CGMCC 1.8703</strain>
    </source>
</reference>
<dbReference type="Proteomes" id="UP001238601">
    <property type="component" value="Unassembled WGS sequence"/>
</dbReference>
<name>A0A6I4U9B5_9SPHN</name>
<keyword evidence="1" id="KW-0472">Membrane</keyword>
<evidence type="ECO:0000313" key="2">
    <source>
        <dbReference type="EMBL" id="MDQ0566862.1"/>
    </source>
</evidence>
<dbReference type="EMBL" id="JAUSWK010000002">
    <property type="protein sequence ID" value="MDQ0566862.1"/>
    <property type="molecule type" value="Genomic_DNA"/>
</dbReference>
<dbReference type="GeneID" id="93687227"/>
<evidence type="ECO:0000313" key="3">
    <source>
        <dbReference type="EMBL" id="MXP35208.1"/>
    </source>
</evidence>
<accession>A0A6I4U9B5</accession>
<reference evidence="2 5" key="2">
    <citation type="submission" date="2023-07" db="EMBL/GenBank/DDBJ databases">
        <title>Genomic Encyclopedia of Type Strains, Phase IV (KMG-IV): sequencing the most valuable type-strain genomes for metagenomic binning, comparative biology and taxonomic classification.</title>
        <authorList>
            <person name="Goeker M."/>
        </authorList>
    </citation>
    <scope>NUCLEOTIDE SEQUENCE [LARGE SCALE GENOMIC DNA]</scope>
    <source>
        <strain evidence="2 5">DSM 14432</strain>
    </source>
</reference>
<sequence>MNRTDEQRQAEVDRINANQSANDNQRDAFVALGHTVLFTASISFMGDVRPAAEIEHLWLLFAAWFISVVGLFALTFSFQLANADNNRRVDQIHDDSADDRNIWLEVSNEIGLWTFPAAMTATMAFAGLNLWSVT</sequence>
<dbReference type="Proteomes" id="UP000439914">
    <property type="component" value="Unassembled WGS sequence"/>
</dbReference>
<feature type="transmembrane region" description="Helical" evidence="1">
    <location>
        <begin position="28"/>
        <end position="45"/>
    </location>
</feature>